<evidence type="ECO:0000256" key="7">
    <source>
        <dbReference type="SAM" id="Phobius"/>
    </source>
</evidence>
<accession>A0AA37XIY9</accession>
<evidence type="ECO:0000256" key="2">
    <source>
        <dbReference type="ARBA" id="ARBA00008488"/>
    </source>
</evidence>
<dbReference type="GO" id="GO:0140911">
    <property type="term" value="F:pore-forming activity"/>
    <property type="evidence" value="ECO:0007669"/>
    <property type="project" value="InterPro"/>
</dbReference>
<reference evidence="9" key="4">
    <citation type="submission" date="2023-02" db="EMBL/GenBank/DDBJ databases">
        <authorList>
            <person name="Sun Q."/>
            <person name="Mori K."/>
        </authorList>
    </citation>
    <scope>NUCLEOTIDE SEQUENCE</scope>
    <source>
        <strain evidence="9">NBRC 114545</strain>
    </source>
</reference>
<dbReference type="Pfam" id="PF03006">
    <property type="entry name" value="HlyIII"/>
    <property type="match status" value="1"/>
</dbReference>
<dbReference type="InterPro" id="IPR004254">
    <property type="entry name" value="AdipoR/HlyIII-related"/>
</dbReference>
<evidence type="ECO:0000313" key="9">
    <source>
        <dbReference type="EMBL" id="GMA71447.1"/>
    </source>
</evidence>
<dbReference type="EMBL" id="BSUW01000001">
    <property type="protein sequence ID" value="GMA71447.1"/>
    <property type="molecule type" value="Genomic_DNA"/>
</dbReference>
<evidence type="ECO:0000256" key="1">
    <source>
        <dbReference type="ARBA" id="ARBA00004127"/>
    </source>
</evidence>
<keyword evidence="6" id="KW-0862">Zinc</keyword>
<protein>
    <submittedName>
        <fullName evidence="9">Hemolysin III</fullName>
    </submittedName>
</protein>
<dbReference type="InterPro" id="IPR005744">
    <property type="entry name" value="Hy-lIII"/>
</dbReference>
<evidence type="ECO:0000313" key="8">
    <source>
        <dbReference type="EMBL" id="AYW48759.1"/>
    </source>
</evidence>
<dbReference type="EMBL" id="CP027783">
    <property type="protein sequence ID" value="AYW48759.1"/>
    <property type="molecule type" value="Genomic_DNA"/>
</dbReference>
<keyword evidence="10" id="KW-1185">Reference proteome</keyword>
<dbReference type="GO" id="GO:0046872">
    <property type="term" value="F:metal ion binding"/>
    <property type="evidence" value="ECO:0007669"/>
    <property type="project" value="UniProtKB-KW"/>
</dbReference>
<dbReference type="AlphaFoldDB" id="A0AA37XIY9"/>
<reference evidence="8" key="3">
    <citation type="submission" date="2018-03" db="EMBL/GenBank/DDBJ databases">
        <authorList>
            <person name="Jeon C.O."/>
        </authorList>
    </citation>
    <scope>NUCLEOTIDE SEQUENCE</scope>
    <source>
        <strain evidence="8">JCM 31126</strain>
    </source>
</reference>
<feature type="transmembrane region" description="Helical" evidence="7">
    <location>
        <begin position="50"/>
        <end position="69"/>
    </location>
</feature>
<evidence type="ECO:0000313" key="10">
    <source>
        <dbReference type="Proteomes" id="UP000268310"/>
    </source>
</evidence>
<keyword evidence="6" id="KW-0479">Metal-binding</keyword>
<reference evidence="9 11" key="2">
    <citation type="journal article" date="2014" name="Int. J. Syst. Evol. Microbiol.">
        <title>Complete genome sequence of Corynebacterium casei LMG S-19264T (=DSM 44701T), isolated from a smear-ripened cheese.</title>
        <authorList>
            <consortium name="US DOE Joint Genome Institute (JGI-PGF)"/>
            <person name="Walter F."/>
            <person name="Albersmeier A."/>
            <person name="Kalinowski J."/>
            <person name="Ruckert C."/>
        </authorList>
    </citation>
    <scope>NUCLEOTIDE SEQUENCE [LARGE SCALE GENOMIC DNA]</scope>
    <source>
        <strain evidence="9 11">NBRC 114545</strain>
    </source>
</reference>
<sequence length="217" mass="23987">MENSKFTHRYLITNEVFNAITHGIGFGLSIAGLVILLLNGTQLGSSLHVVSYSIYGSMLILLFLISTLFHSLIFTKAKKVFQVFDHASIFLLIAGSYTPFCLLSIGGVFGWILCGIIWLLAISGIVYKSCTLQKKETVSKLSTFIYVLMGWGCVIAFRPLIDSLGTWGSLLLAGGGLAYTIGAIFYSFKNVRFMHVVWHLFVMLGAACMYFSVLFFT</sequence>
<keyword evidence="4 7" id="KW-1133">Transmembrane helix</keyword>
<reference evidence="8 10" key="1">
    <citation type="journal article" date="2012" name="Int. J. Syst. Evol. Microbiol.">
        <title>Characterization of Tetragenococcus strains from sugar thick juice reveals a novel species, Tetragenococcus osmophilus sp. nov., and divides Tetragenococcus halophilus into two subspecies, T. halophilus subsp. halophilus subsp. nov. and T. halophilus subsp. flandriensis subsp. nov.</title>
        <authorList>
            <person name="Juste A."/>
            <person name="Van Trappen S."/>
            <person name="Verreth C."/>
            <person name="Cleenwerck I."/>
            <person name="De Vos P."/>
            <person name="Lievens B."/>
            <person name="Willems K.A."/>
        </authorList>
    </citation>
    <scope>NUCLEOTIDE SEQUENCE [LARGE SCALE GENOMIC DNA]</scope>
    <source>
        <strain evidence="8 10">JCM 31126</strain>
    </source>
</reference>
<keyword evidence="5 7" id="KW-0472">Membrane</keyword>
<feature type="transmembrane region" description="Helical" evidence="7">
    <location>
        <begin position="195"/>
        <end position="216"/>
    </location>
</feature>
<feature type="transmembrane region" description="Helical" evidence="7">
    <location>
        <begin position="89"/>
        <end position="122"/>
    </location>
</feature>
<comment type="similarity">
    <text evidence="2">Belongs to the UPF0073 (Hly-III) family.</text>
</comment>
<evidence type="ECO:0000313" key="11">
    <source>
        <dbReference type="Proteomes" id="UP001157039"/>
    </source>
</evidence>
<evidence type="ECO:0000256" key="3">
    <source>
        <dbReference type="ARBA" id="ARBA00022692"/>
    </source>
</evidence>
<comment type="subcellular location">
    <subcellularLocation>
        <location evidence="1">Endomembrane system</location>
        <topology evidence="1">Multi-pass membrane protein</topology>
    </subcellularLocation>
</comment>
<dbReference type="GO" id="GO:0012505">
    <property type="term" value="C:endomembrane system"/>
    <property type="evidence" value="ECO:0007669"/>
    <property type="project" value="UniProtKB-SubCell"/>
</dbReference>
<name>A0AA37XIY9_9ENTE</name>
<dbReference type="KEGG" id="too:C7K38_10435"/>
<feature type="binding site" evidence="6">
    <location>
        <position position="195"/>
    </location>
    <ligand>
        <name>Zn(2+)</name>
        <dbReference type="ChEBI" id="CHEBI:29105"/>
    </ligand>
</feature>
<dbReference type="GO" id="GO:0016020">
    <property type="term" value="C:membrane"/>
    <property type="evidence" value="ECO:0007669"/>
    <property type="project" value="InterPro"/>
</dbReference>
<dbReference type="Proteomes" id="UP000268310">
    <property type="component" value="Chromosome"/>
</dbReference>
<dbReference type="PANTHER" id="PTHR20855">
    <property type="entry name" value="ADIPOR/PROGESTIN RECEPTOR-RELATED"/>
    <property type="match status" value="1"/>
</dbReference>
<feature type="transmembrane region" description="Helical" evidence="7">
    <location>
        <begin position="167"/>
        <end position="188"/>
    </location>
</feature>
<organism evidence="9 11">
    <name type="scientific">Tetragenococcus osmophilus</name>
    <dbReference type="NCBI Taxonomy" id="526944"/>
    <lineage>
        <taxon>Bacteria</taxon>
        <taxon>Bacillati</taxon>
        <taxon>Bacillota</taxon>
        <taxon>Bacilli</taxon>
        <taxon>Lactobacillales</taxon>
        <taxon>Enterococcaceae</taxon>
        <taxon>Tetragenococcus</taxon>
    </lineage>
</organism>
<dbReference type="RefSeq" id="WP_123936541.1">
    <property type="nucleotide sequence ID" value="NZ_BSUW01000001.1"/>
</dbReference>
<evidence type="ECO:0000256" key="6">
    <source>
        <dbReference type="PIRSR" id="PIRSR604254-1"/>
    </source>
</evidence>
<gene>
    <name evidence="9" type="primary">hlyIII</name>
    <name evidence="8" type="ORF">C7K38_10435</name>
    <name evidence="9" type="ORF">GCM10025885_04960</name>
</gene>
<feature type="binding site" evidence="6">
    <location>
        <position position="199"/>
    </location>
    <ligand>
        <name>Zn(2+)</name>
        <dbReference type="ChEBI" id="CHEBI:29105"/>
    </ligand>
</feature>
<proteinExistence type="inferred from homology"/>
<feature type="binding site" evidence="6">
    <location>
        <position position="70"/>
    </location>
    <ligand>
        <name>Zn(2+)</name>
        <dbReference type="ChEBI" id="CHEBI:29105"/>
    </ligand>
</feature>
<evidence type="ECO:0000256" key="5">
    <source>
        <dbReference type="ARBA" id="ARBA00023136"/>
    </source>
</evidence>
<dbReference type="Proteomes" id="UP001157039">
    <property type="component" value="Unassembled WGS sequence"/>
</dbReference>
<keyword evidence="3 7" id="KW-0812">Transmembrane</keyword>
<feature type="transmembrane region" description="Helical" evidence="7">
    <location>
        <begin position="143"/>
        <end position="161"/>
    </location>
</feature>
<dbReference type="NCBIfam" id="TIGR01065">
    <property type="entry name" value="hlyIII"/>
    <property type="match status" value="1"/>
</dbReference>
<evidence type="ECO:0000256" key="4">
    <source>
        <dbReference type="ARBA" id="ARBA00022989"/>
    </source>
</evidence>
<feature type="transmembrane region" description="Helical" evidence="7">
    <location>
        <begin position="20"/>
        <end position="38"/>
    </location>
</feature>
<dbReference type="PANTHER" id="PTHR20855:SF129">
    <property type="entry name" value="HEMOLYSIN-3 HOMOLOG"/>
    <property type="match status" value="1"/>
</dbReference>